<dbReference type="PROSITE" id="PS50082">
    <property type="entry name" value="WD_REPEATS_2"/>
    <property type="match status" value="1"/>
</dbReference>
<evidence type="ECO:0000256" key="5">
    <source>
        <dbReference type="ARBA" id="ARBA00040994"/>
    </source>
</evidence>
<evidence type="ECO:0000256" key="6">
    <source>
        <dbReference type="PROSITE-ProRule" id="PRU00221"/>
    </source>
</evidence>
<reference evidence="8" key="1">
    <citation type="submission" date="2025-08" db="UniProtKB">
        <authorList>
            <consortium name="Ensembl"/>
        </authorList>
    </citation>
    <scope>IDENTIFICATION</scope>
</reference>
<dbReference type="InterPro" id="IPR036322">
    <property type="entry name" value="WD40_repeat_dom_sf"/>
</dbReference>
<dbReference type="SMART" id="SM00320">
    <property type="entry name" value="WD40"/>
    <property type="match status" value="9"/>
</dbReference>
<protein>
    <recommendedName>
        <fullName evidence="5">Cilia- and flagella-associated protein 251</fullName>
    </recommendedName>
</protein>
<evidence type="ECO:0000256" key="1">
    <source>
        <dbReference type="ARBA" id="ARBA00004138"/>
    </source>
</evidence>
<evidence type="ECO:0000256" key="2">
    <source>
        <dbReference type="ARBA" id="ARBA00022574"/>
    </source>
</evidence>
<dbReference type="AlphaFoldDB" id="A0A8C4Q5J9"/>
<dbReference type="PANTHER" id="PTHR13720:SF13">
    <property type="entry name" value="CILIA- AND FLAGELLA-ASSOCIATED PROTEIN 251"/>
    <property type="match status" value="1"/>
</dbReference>
<evidence type="ECO:0000313" key="9">
    <source>
        <dbReference type="Proteomes" id="UP000694388"/>
    </source>
</evidence>
<sequence>MAESHSSGSSVDTRIPNKVLIPDLGESFASNLEIHDHMEESDPGWEAVQCLIVPDHYASELSQSDEQLRPERQRLEESIQDGKGYENKEQVLDCPLKLEWCLGVNCNVRMHCLNDGQRQAVVYACGQVAVIYNIESNTQQLLQGFKNDVSGLATSSNKRYVAVADAGPESILKIWDSHSGSLLQSLSLQQLEGGILAMDMSPDGELIVTLSAGLSQSVCIWNWTGNTHKPLCSLDIDKNYGRQTHIAFNPDDTHKVISNSEKQVIFYDWTDLGINISTPFLQKMVMGRPVGLLSQSAFQPGFPRAITASSCGELLVWELSQKGKGQKGSWPHTTHNVKILRLQEKAISMLSVTTKYIVTGDVQGHICFYDHKPSLLYWYSWLALGAITSLSFSAAPVEPSLEIECPQDASLEGKPFIARDFMLATKNAVVAMVTPRNGQMRVVVRGDESAVSVVSAHPLSPLLAVGSHTGRLHVWDFEHWRCVNTREFSRSEQIHCLTYNSRGSELAVGFTDGSVRILECGQLQDVVEQPFRYAHGAITKLTFSADSRFLASAEEGYVVTVFFCGNVGKIEASNWELLGRYKSHHKAIRDLLFWADPEFGQPHLFSLGLDRMLVEYNLAGSSRGDLCLAGLYNIEQSAEPHAACWYPDLGPETFLLTANNEFKFRLYNPTTKMCRYTFLAPLCDSPINCLILVPPQTGSEGPSCLAFCTRNKVGLHLLPLDGNLHRSATVSCHPRGIASFCCTHDGRHLVTAGGLDATIYIWCIETTTLQAAAALAGSGLDPFYRLLEGGREGDLFKEMEELFYLVQLRSEGYDVMDPRQIDVHVPLGQVPTIMRALGYYPTQRQVEEITNEVRFGSYAETGNYRDRVDLPTFLRLYLNHRPVLGLQSSRLHDAFTTLSQRNGPRVPEQEGRDECAAIPLQEFLRLQLAEGENMTEKELIECLTSLLLLPEAQNEDGNTFSNLPQLEELLPVEITINNFVQDILSFPVVPDPEHH</sequence>
<evidence type="ECO:0000256" key="3">
    <source>
        <dbReference type="ARBA" id="ARBA00022737"/>
    </source>
</evidence>
<dbReference type="GeneTree" id="ENSGT00390000013370"/>
<organism evidence="8 9">
    <name type="scientific">Eptatretus burgeri</name>
    <name type="common">Inshore hagfish</name>
    <dbReference type="NCBI Taxonomy" id="7764"/>
    <lineage>
        <taxon>Eukaryota</taxon>
        <taxon>Metazoa</taxon>
        <taxon>Chordata</taxon>
        <taxon>Craniata</taxon>
        <taxon>Vertebrata</taxon>
        <taxon>Cyclostomata</taxon>
        <taxon>Myxini</taxon>
        <taxon>Myxiniformes</taxon>
        <taxon>Myxinidae</taxon>
        <taxon>Eptatretinae</taxon>
        <taxon>Eptatretus</taxon>
    </lineage>
</organism>
<dbReference type="Ensembl" id="ENSEBUT00000010892.1">
    <property type="protein sequence ID" value="ENSEBUP00000010346.1"/>
    <property type="gene ID" value="ENSEBUG00000006658.1"/>
</dbReference>
<proteinExistence type="predicted"/>
<evidence type="ECO:0000313" key="8">
    <source>
        <dbReference type="Ensembl" id="ENSEBUP00000010346.1"/>
    </source>
</evidence>
<dbReference type="InterPro" id="IPR015943">
    <property type="entry name" value="WD40/YVTN_repeat-like_dom_sf"/>
</dbReference>
<dbReference type="OMA" id="YYAQIRA"/>
<feature type="repeat" description="WD" evidence="6">
    <location>
        <begin position="444"/>
        <end position="485"/>
    </location>
</feature>
<accession>A0A8C4Q5J9</accession>
<dbReference type="InterPro" id="IPR050630">
    <property type="entry name" value="WD_repeat_EMAP"/>
</dbReference>
<evidence type="ECO:0000256" key="4">
    <source>
        <dbReference type="ARBA" id="ARBA00023273"/>
    </source>
</evidence>
<keyword evidence="3" id="KW-0677">Repeat</keyword>
<dbReference type="GO" id="GO:0031514">
    <property type="term" value="C:motile cilium"/>
    <property type="evidence" value="ECO:0007669"/>
    <property type="project" value="TreeGrafter"/>
</dbReference>
<dbReference type="Proteomes" id="UP000694388">
    <property type="component" value="Unplaced"/>
</dbReference>
<evidence type="ECO:0000259" key="7">
    <source>
        <dbReference type="Pfam" id="PF12894"/>
    </source>
</evidence>
<dbReference type="InterPro" id="IPR024977">
    <property type="entry name" value="Apc4-like_WD40_dom"/>
</dbReference>
<feature type="domain" description="Anaphase-promoting complex subunit 4-like WD40" evidence="7">
    <location>
        <begin position="462"/>
        <end position="543"/>
    </location>
</feature>
<comment type="subcellular location">
    <subcellularLocation>
        <location evidence="1">Cell projection</location>
        <location evidence="1">Cilium</location>
    </subcellularLocation>
</comment>
<keyword evidence="2 6" id="KW-0853">WD repeat</keyword>
<name>A0A8C4Q5J9_EPTBU</name>
<reference evidence="8" key="2">
    <citation type="submission" date="2025-09" db="UniProtKB">
        <authorList>
            <consortium name="Ensembl"/>
        </authorList>
    </citation>
    <scope>IDENTIFICATION</scope>
</reference>
<dbReference type="Pfam" id="PF12894">
    <property type="entry name" value="ANAPC4_WD40"/>
    <property type="match status" value="1"/>
</dbReference>
<dbReference type="SUPFAM" id="SSF50978">
    <property type="entry name" value="WD40 repeat-like"/>
    <property type="match status" value="2"/>
</dbReference>
<dbReference type="Pfam" id="PF00400">
    <property type="entry name" value="WD40"/>
    <property type="match status" value="2"/>
</dbReference>
<dbReference type="Gene3D" id="2.130.10.10">
    <property type="entry name" value="YVTN repeat-like/Quinoprotein amine dehydrogenase"/>
    <property type="match status" value="3"/>
</dbReference>
<keyword evidence="9" id="KW-1185">Reference proteome</keyword>
<keyword evidence="4" id="KW-0966">Cell projection</keyword>
<dbReference type="PANTHER" id="PTHR13720">
    <property type="entry name" value="WD-40 REPEAT PROTEIN"/>
    <property type="match status" value="1"/>
</dbReference>
<dbReference type="InterPro" id="IPR001680">
    <property type="entry name" value="WD40_rpt"/>
</dbReference>